<keyword evidence="4" id="KW-1185">Reference proteome</keyword>
<gene>
    <name evidence="3" type="ORF">HMPREF1318_0604</name>
</gene>
<dbReference type="SUPFAM" id="SSF56112">
    <property type="entry name" value="Protein kinase-like (PK-like)"/>
    <property type="match status" value="1"/>
</dbReference>
<name>J0N2Q3_9ACTO</name>
<dbReference type="SUPFAM" id="SSF52540">
    <property type="entry name" value="P-loop containing nucleoside triphosphate hydrolases"/>
    <property type="match status" value="1"/>
</dbReference>
<proteinExistence type="predicted"/>
<feature type="compositionally biased region" description="Gly residues" evidence="1">
    <location>
        <begin position="368"/>
        <end position="386"/>
    </location>
</feature>
<dbReference type="PANTHER" id="PTHR37807">
    <property type="entry name" value="OS07G0160300 PROTEIN"/>
    <property type="match status" value="1"/>
</dbReference>
<evidence type="ECO:0000259" key="2">
    <source>
        <dbReference type="Pfam" id="PF01636"/>
    </source>
</evidence>
<dbReference type="eggNOG" id="COG0510">
    <property type="taxonomic scope" value="Bacteria"/>
</dbReference>
<dbReference type="AlphaFoldDB" id="J0N2Q3"/>
<feature type="region of interest" description="Disordered" evidence="1">
    <location>
        <begin position="320"/>
        <end position="397"/>
    </location>
</feature>
<dbReference type="Proteomes" id="UP000002941">
    <property type="component" value="Unassembled WGS sequence"/>
</dbReference>
<dbReference type="InterPro" id="IPR011009">
    <property type="entry name" value="Kinase-like_dom_sf"/>
</dbReference>
<feature type="compositionally biased region" description="Gly residues" evidence="1">
    <location>
        <begin position="321"/>
        <end position="335"/>
    </location>
</feature>
<dbReference type="PANTHER" id="PTHR37807:SF3">
    <property type="entry name" value="OS07G0160300 PROTEIN"/>
    <property type="match status" value="1"/>
</dbReference>
<dbReference type="EMBL" id="AKFT01000163">
    <property type="protein sequence ID" value="EJF41074.1"/>
    <property type="molecule type" value="Genomic_DNA"/>
</dbReference>
<dbReference type="eggNOG" id="COG0645">
    <property type="taxonomic scope" value="Bacteria"/>
</dbReference>
<dbReference type="InterPro" id="IPR027417">
    <property type="entry name" value="P-loop_NTPase"/>
</dbReference>
<reference evidence="3 4" key="1">
    <citation type="submission" date="2012-05" db="EMBL/GenBank/DDBJ databases">
        <authorList>
            <person name="Harkins D.M."/>
            <person name="Madupu R."/>
            <person name="Durkin A.S."/>
            <person name="Torralba M."/>
            <person name="Methe B."/>
            <person name="Sutton G.G."/>
            <person name="Nelson K.E."/>
        </authorList>
    </citation>
    <scope>NUCLEOTIDE SEQUENCE [LARGE SCALE GENOMIC DNA]</scope>
    <source>
        <strain evidence="3 4">F0489</strain>
    </source>
</reference>
<evidence type="ECO:0000256" key="1">
    <source>
        <dbReference type="SAM" id="MobiDB-lite"/>
    </source>
</evidence>
<dbReference type="InterPro" id="IPR002575">
    <property type="entry name" value="Aminoglycoside_PTrfase"/>
</dbReference>
<dbReference type="Gene3D" id="3.90.1200.10">
    <property type="match status" value="1"/>
</dbReference>
<protein>
    <submittedName>
        <fullName evidence="3">AAA domain protein</fullName>
    </submittedName>
</protein>
<dbReference type="PATRIC" id="fig|1125718.3.peg.2055"/>
<comment type="caution">
    <text evidence="3">The sequence shown here is derived from an EMBL/GenBank/DDBJ whole genome shotgun (WGS) entry which is preliminary data.</text>
</comment>
<feature type="domain" description="Aminoglycoside phosphotransferase" evidence="2">
    <location>
        <begin position="401"/>
        <end position="548"/>
    </location>
</feature>
<feature type="compositionally biased region" description="Gly residues" evidence="1">
    <location>
        <begin position="350"/>
        <end position="359"/>
    </location>
</feature>
<accession>J0N2Q3</accession>
<sequence length="662" mass="69373">MTEYANPDGRSRVSGRRPLLVVIGGLPAVGKTAVCRALLGERPMTPPMTWLRVDSIEQALRRSGEMAPDMPGGAGYYAAAAVAGDVLSTGGDVLVECVNPLPITRRLWERTAVDAGSRLLQVELVCSDRDEHRRRVEQRVSDIEGLVLPDWRDVLQRDYAPWPEADLRLDTGRLEVTGAAELIARACSSSVSAARLVRECSADVRGPLGEGARGSACPARDSAPDGAELVDLDDVAGRLRAAAEAGRIRGVPPGPVRLRRLGAGESYAAWLLCSGNKERVVRIPRRPLDQLPRSMAAEFAALEQVPPDLGASAVAIALETGSGGIGGPDGSGGPDGADDSSGIGDDDCPGGPGGPGSPDGPGVSDSPGGPGSTGGSGGPGGPGGPGVSDIPSGPDCPGNPLGIPYMVTTYVPGRVLAPGDWRPEFAAPLAAQIARLHLALSTVSGESALPGAPTQLPTASQEGETLLSWWREHHPRTLLDPRVVALLDPWRRALGRFDHAFEGALTHPLIHGDAVLTNIVFDAAGVPRLIDFEWAGPGDPAKDLALIGGAITGGPWYAPMERTEVTAFVSEYARCVQRLSEESAQTGAVPQARSYSGDPMVWRPDAHATDPQALLARRDAWELLDRLPNLLYCLSRAEESPWHARWADDLSTGLSAALTADG</sequence>
<dbReference type="RefSeq" id="WP_008732416.1">
    <property type="nucleotide sequence ID" value="NZ_AKFT01000163.1"/>
</dbReference>
<organism evidence="3 4">
    <name type="scientific">Actinomyces massiliensis F0489</name>
    <dbReference type="NCBI Taxonomy" id="1125718"/>
    <lineage>
        <taxon>Bacteria</taxon>
        <taxon>Bacillati</taxon>
        <taxon>Actinomycetota</taxon>
        <taxon>Actinomycetes</taxon>
        <taxon>Actinomycetales</taxon>
        <taxon>Actinomycetaceae</taxon>
        <taxon>Actinomyces</taxon>
    </lineage>
</organism>
<evidence type="ECO:0000313" key="4">
    <source>
        <dbReference type="Proteomes" id="UP000002941"/>
    </source>
</evidence>
<dbReference type="Gene3D" id="3.40.50.300">
    <property type="entry name" value="P-loop containing nucleotide triphosphate hydrolases"/>
    <property type="match status" value="1"/>
</dbReference>
<dbReference type="Pfam" id="PF01636">
    <property type="entry name" value="APH"/>
    <property type="match status" value="1"/>
</dbReference>
<evidence type="ECO:0000313" key="3">
    <source>
        <dbReference type="EMBL" id="EJF41074.1"/>
    </source>
</evidence>